<sequence>MVGAIELPDHAPIPQRRADALRQEAPAVEKPASPATPAAESACRKELRTLGIAFTAISAMKAKGGCRLPYPLKVTALSAKIRLQPAAVLNCRTARAAAILFQNKGAAAAKKHFEARIATVVHGSAYVCRPINGMAKLSEHAYGNALDISAVELSDGRRVEVSGKAKGAEGKFLADIRTAACGPFTTVLGPGTNADHSNHFHFDLKKRRKPYCR</sequence>
<evidence type="ECO:0000313" key="3">
    <source>
        <dbReference type="Proteomes" id="UP001320831"/>
    </source>
</evidence>
<dbReference type="RefSeq" id="WP_260901405.1">
    <property type="nucleotide sequence ID" value="NZ_JAOCZP010000002.1"/>
</dbReference>
<evidence type="ECO:0000313" key="2">
    <source>
        <dbReference type="EMBL" id="MCT7374866.1"/>
    </source>
</evidence>
<dbReference type="Pfam" id="PF06904">
    <property type="entry name" value="Extensin-like_C"/>
    <property type="match status" value="1"/>
</dbReference>
<dbReference type="EMBL" id="JAOCZP010000002">
    <property type="protein sequence ID" value="MCT7374866.1"/>
    <property type="molecule type" value="Genomic_DNA"/>
</dbReference>
<organism evidence="2 3">
    <name type="scientific">Chelativorans salis</name>
    <dbReference type="NCBI Taxonomy" id="2978478"/>
    <lineage>
        <taxon>Bacteria</taxon>
        <taxon>Pseudomonadati</taxon>
        <taxon>Pseudomonadota</taxon>
        <taxon>Alphaproteobacteria</taxon>
        <taxon>Hyphomicrobiales</taxon>
        <taxon>Phyllobacteriaceae</taxon>
        <taxon>Chelativorans</taxon>
    </lineage>
</organism>
<keyword evidence="3" id="KW-1185">Reference proteome</keyword>
<protein>
    <submittedName>
        <fullName evidence="2">Extensin family protein</fullName>
    </submittedName>
</protein>
<name>A0ABT2LKS1_9HYPH</name>
<gene>
    <name evidence="2" type="ORF">N5A92_07425</name>
</gene>
<comment type="caution">
    <text evidence="2">The sequence shown here is derived from an EMBL/GenBank/DDBJ whole genome shotgun (WGS) entry which is preliminary data.</text>
</comment>
<dbReference type="InterPro" id="IPR009683">
    <property type="entry name" value="Extensin-like_C"/>
</dbReference>
<accession>A0ABT2LKS1</accession>
<proteinExistence type="predicted"/>
<reference evidence="2 3" key="1">
    <citation type="submission" date="2022-09" db="EMBL/GenBank/DDBJ databases">
        <title>Chelativorans salina sp. nov., a novel slightly halophilic bacterium isolated from a saline lake sediment enrichment.</title>
        <authorList>
            <person name="Gao L."/>
            <person name="Fang B.-Z."/>
            <person name="Li W.-J."/>
        </authorList>
    </citation>
    <scope>NUCLEOTIDE SEQUENCE [LARGE SCALE GENOMIC DNA]</scope>
    <source>
        <strain evidence="2 3">EGI FJ00035</strain>
    </source>
</reference>
<dbReference type="InterPro" id="IPR009045">
    <property type="entry name" value="Zn_M74/Hedgehog-like"/>
</dbReference>
<dbReference type="SUPFAM" id="SSF55166">
    <property type="entry name" value="Hedgehog/DD-peptidase"/>
    <property type="match status" value="1"/>
</dbReference>
<dbReference type="Proteomes" id="UP001320831">
    <property type="component" value="Unassembled WGS sequence"/>
</dbReference>
<evidence type="ECO:0000259" key="1">
    <source>
        <dbReference type="Pfam" id="PF06904"/>
    </source>
</evidence>
<feature type="domain" description="Extensin-like C-terminal" evidence="1">
    <location>
        <begin position="42"/>
        <end position="213"/>
    </location>
</feature>